<dbReference type="FunFam" id="3.40.50.10440:FF:000001">
    <property type="entry name" value="Dihydroxyacetone kinase, DhaK subunit"/>
    <property type="match status" value="1"/>
</dbReference>
<feature type="binding site" evidence="12">
    <location>
        <position position="78"/>
    </location>
    <ligand>
        <name>substrate</name>
    </ligand>
</feature>
<dbReference type="PROSITE" id="PS51480">
    <property type="entry name" value="DHAL"/>
    <property type="match status" value="1"/>
</dbReference>
<keyword evidence="4" id="KW-0808">Transferase</keyword>
<dbReference type="SMART" id="SM01120">
    <property type="entry name" value="Dak2"/>
    <property type="match status" value="1"/>
</dbReference>
<dbReference type="OrthoDB" id="1724672at2759"/>
<dbReference type="GeneID" id="80914217"/>
<evidence type="ECO:0000313" key="15">
    <source>
        <dbReference type="EMBL" id="KAJ4346755.1"/>
    </source>
</evidence>
<dbReference type="GO" id="GO:0050354">
    <property type="term" value="F:triokinase activity"/>
    <property type="evidence" value="ECO:0007669"/>
    <property type="project" value="UniProtKB-EC"/>
</dbReference>
<evidence type="ECO:0000259" key="14">
    <source>
        <dbReference type="PROSITE" id="PS51481"/>
    </source>
</evidence>
<evidence type="ECO:0000313" key="16">
    <source>
        <dbReference type="Proteomes" id="UP001140513"/>
    </source>
</evidence>
<dbReference type="Pfam" id="PF02733">
    <property type="entry name" value="Dak1"/>
    <property type="match status" value="1"/>
</dbReference>
<gene>
    <name evidence="15" type="primary">DAK2</name>
    <name evidence="15" type="ORF">N0V89_010687</name>
</gene>
<dbReference type="RefSeq" id="XP_056066555.1">
    <property type="nucleotide sequence ID" value="XM_056219428.1"/>
</dbReference>
<dbReference type="InterPro" id="IPR050861">
    <property type="entry name" value="Dihydroxyacetone_Kinase"/>
</dbReference>
<keyword evidence="5" id="KW-0547">Nucleotide-binding</keyword>
<protein>
    <submittedName>
        <fullName evidence="15">Dihydroxyacetone kinase 2</fullName>
    </submittedName>
</protein>
<dbReference type="Pfam" id="PF02734">
    <property type="entry name" value="Dak2"/>
    <property type="match status" value="1"/>
</dbReference>
<keyword evidence="6 15" id="KW-0418">Kinase</keyword>
<feature type="domain" description="DhaL" evidence="13">
    <location>
        <begin position="352"/>
        <end position="566"/>
    </location>
</feature>
<comment type="catalytic activity">
    <reaction evidence="9">
        <text>D-glyceraldehyde + ATP = D-glyceraldehyde 3-phosphate + ADP + H(+)</text>
        <dbReference type="Rhea" id="RHEA:13941"/>
        <dbReference type="ChEBI" id="CHEBI:15378"/>
        <dbReference type="ChEBI" id="CHEBI:17378"/>
        <dbReference type="ChEBI" id="CHEBI:30616"/>
        <dbReference type="ChEBI" id="CHEBI:59776"/>
        <dbReference type="ChEBI" id="CHEBI:456216"/>
        <dbReference type="EC" id="2.7.1.28"/>
    </reaction>
</comment>
<dbReference type="Proteomes" id="UP001140513">
    <property type="component" value="Unassembled WGS sequence"/>
</dbReference>
<dbReference type="FunFam" id="3.30.1180.20:FF:000001">
    <property type="entry name" value="Dihydroxyacetone kinase 1"/>
    <property type="match status" value="1"/>
</dbReference>
<dbReference type="InterPro" id="IPR036117">
    <property type="entry name" value="DhaL_dom_sf"/>
</dbReference>
<organism evidence="15 16">
    <name type="scientific">Didymosphaeria variabile</name>
    <dbReference type="NCBI Taxonomy" id="1932322"/>
    <lineage>
        <taxon>Eukaryota</taxon>
        <taxon>Fungi</taxon>
        <taxon>Dikarya</taxon>
        <taxon>Ascomycota</taxon>
        <taxon>Pezizomycotina</taxon>
        <taxon>Dothideomycetes</taxon>
        <taxon>Pleosporomycetidae</taxon>
        <taxon>Pleosporales</taxon>
        <taxon>Massarineae</taxon>
        <taxon>Didymosphaeriaceae</taxon>
        <taxon>Didymosphaeria</taxon>
    </lineage>
</organism>
<keyword evidence="16" id="KW-1185">Reference proteome</keyword>
<dbReference type="SUPFAM" id="SSF101473">
    <property type="entry name" value="DhaL-like"/>
    <property type="match status" value="1"/>
</dbReference>
<evidence type="ECO:0000256" key="10">
    <source>
        <dbReference type="ARBA" id="ARBA00048898"/>
    </source>
</evidence>
<evidence type="ECO:0000256" key="4">
    <source>
        <dbReference type="ARBA" id="ARBA00022679"/>
    </source>
</evidence>
<evidence type="ECO:0000256" key="12">
    <source>
        <dbReference type="PIRSR" id="PIRSR612734-2"/>
    </source>
</evidence>
<feature type="domain" description="DhaK" evidence="14">
    <location>
        <begin position="1"/>
        <end position="311"/>
    </location>
</feature>
<evidence type="ECO:0000256" key="3">
    <source>
        <dbReference type="ARBA" id="ARBA00008757"/>
    </source>
</evidence>
<dbReference type="EMBL" id="JAPEUX010000008">
    <property type="protein sequence ID" value="KAJ4346755.1"/>
    <property type="molecule type" value="Genomic_DNA"/>
</dbReference>
<dbReference type="InterPro" id="IPR004006">
    <property type="entry name" value="DhaK_dom"/>
</dbReference>
<keyword evidence="8" id="KW-0067">ATP-binding</keyword>
<accession>A0A9W8XBT2</accession>
<dbReference type="Gene3D" id="1.25.40.340">
    <property type="match status" value="1"/>
</dbReference>
<dbReference type="GO" id="GO:0005524">
    <property type="term" value="F:ATP binding"/>
    <property type="evidence" value="ECO:0007669"/>
    <property type="project" value="UniProtKB-KW"/>
</dbReference>
<evidence type="ECO:0000256" key="9">
    <source>
        <dbReference type="ARBA" id="ARBA00047974"/>
    </source>
</evidence>
<comment type="function">
    <text evidence="1">Catalyzes both the phosphorylation of dihydroxyacetone and of glyceraldehyde.</text>
</comment>
<proteinExistence type="inferred from homology"/>
<dbReference type="SUPFAM" id="SSF82549">
    <property type="entry name" value="DAK1/DegV-like"/>
    <property type="match status" value="1"/>
</dbReference>
<dbReference type="GO" id="GO:0005829">
    <property type="term" value="C:cytosol"/>
    <property type="evidence" value="ECO:0007669"/>
    <property type="project" value="TreeGrafter"/>
</dbReference>
<dbReference type="InterPro" id="IPR004007">
    <property type="entry name" value="DhaL_dom"/>
</dbReference>
<dbReference type="NCBIfam" id="TIGR02361">
    <property type="entry name" value="dak_ATP"/>
    <property type="match status" value="1"/>
</dbReference>
<dbReference type="PANTHER" id="PTHR28629">
    <property type="entry name" value="TRIOKINASE/FMN CYCLASE"/>
    <property type="match status" value="1"/>
</dbReference>
<dbReference type="InterPro" id="IPR012734">
    <property type="entry name" value="DhaK_ATP"/>
</dbReference>
<dbReference type="PROSITE" id="PS51481">
    <property type="entry name" value="DHAK"/>
    <property type="match status" value="1"/>
</dbReference>
<dbReference type="FunFam" id="1.25.40.340:FF:000002">
    <property type="entry name" value="Dihydroxyacetone kinase, L subunit"/>
    <property type="match status" value="1"/>
</dbReference>
<sequence>MGVVYRPQGQHAPKVTLLSGGGGGHEPGHTGYVANGMLDAAVSGPIFASPNAKFVRAGLRHIASPKGSLVVIKNYTGDRLNFGLAAEQARAYDGQELETVVVQDDVAVPRSRCGLVGRRGLAGVVLVHKVAGASAAEGAALAEVAANSRYVADRLATIGVSLEACSVPGLQEGRTIAPGEMELGMGIHNEPGSQRISSEQDIMSLVGSMLSAILDQSNKERGFLNWNNNTQFVLLVNNLGGLSKLELLAITDHVLHGSKTNFGMSPSRVYSGTYLSSLDGRGFSITLLALEQAHSADVFRLLDAPTSCVNWQVALPFNQHSTAVRPDSPLKEAPPMDIDTTPLKQTIQCDANFFNAVIQSIFSSLEREEPAITRFDTYLGDGDCGTTLLAGAAGLKQTFSDLATANMFDLLTSTQRLTDSLGTTMGGTSGALYSIFFSGFGGGLQQAAGNNPNVSLSLDLISDALMQGLATMRKYTSAGVGDRTMMDALIPFVQSLHMGADQDAVAALNEAVDAARKGCESTTRLQSKYGRSTYVGAAQEAGENEADAIPDPGACGVVAIVQGILDAMIAQRVAY</sequence>
<evidence type="ECO:0000256" key="6">
    <source>
        <dbReference type="ARBA" id="ARBA00022777"/>
    </source>
</evidence>
<evidence type="ECO:0000256" key="1">
    <source>
        <dbReference type="ARBA" id="ARBA00003264"/>
    </source>
</evidence>
<dbReference type="PANTHER" id="PTHR28629:SF4">
    <property type="entry name" value="TRIOKINASE_FMN CYCLASE"/>
    <property type="match status" value="1"/>
</dbReference>
<dbReference type="Gene3D" id="3.30.1180.20">
    <property type="entry name" value="Dihydroxyacetone kinase, domain 2"/>
    <property type="match status" value="1"/>
</dbReference>
<evidence type="ECO:0000256" key="2">
    <source>
        <dbReference type="ARBA" id="ARBA00004778"/>
    </source>
</evidence>
<feature type="binding site" evidence="12">
    <location>
        <begin position="22"/>
        <end position="25"/>
    </location>
    <ligand>
        <name>substrate</name>
    </ligand>
</feature>
<comment type="pathway">
    <text evidence="2">Polyol metabolism; glycerol fermentation; glycerone phosphate from glycerol (oxidative route): step 2/2.</text>
</comment>
<dbReference type="GO" id="GO:0019563">
    <property type="term" value="P:glycerol catabolic process"/>
    <property type="evidence" value="ECO:0007669"/>
    <property type="project" value="TreeGrafter"/>
</dbReference>
<comment type="similarity">
    <text evidence="3">Belongs to the dihydroxyacetone kinase (DAK) family.</text>
</comment>
<dbReference type="Gene3D" id="3.40.50.10440">
    <property type="entry name" value="Dihydroxyacetone kinase, domain 1"/>
    <property type="match status" value="1"/>
</dbReference>
<evidence type="ECO:0000259" key="13">
    <source>
        <dbReference type="PROSITE" id="PS51480"/>
    </source>
</evidence>
<feature type="binding site" evidence="12">
    <location>
        <position position="73"/>
    </location>
    <ligand>
        <name>substrate</name>
    </ligand>
</feature>
<comment type="caution">
    <text evidence="15">The sequence shown here is derived from an EMBL/GenBank/DDBJ whole genome shotgun (WGS) entry which is preliminary data.</text>
</comment>
<evidence type="ECO:0000256" key="8">
    <source>
        <dbReference type="ARBA" id="ARBA00022840"/>
    </source>
</evidence>
<evidence type="ECO:0000256" key="7">
    <source>
        <dbReference type="ARBA" id="ARBA00022798"/>
    </source>
</evidence>
<dbReference type="AlphaFoldDB" id="A0A9W8XBT2"/>
<feature type="active site" description="Tele-hemiaminal-histidine intermediate" evidence="11">
    <location>
        <position position="188"/>
    </location>
</feature>
<evidence type="ECO:0000256" key="5">
    <source>
        <dbReference type="ARBA" id="ARBA00022741"/>
    </source>
</evidence>
<keyword evidence="7" id="KW-0319">Glycerol metabolism</keyword>
<evidence type="ECO:0000256" key="11">
    <source>
        <dbReference type="PIRSR" id="PIRSR612734-1"/>
    </source>
</evidence>
<comment type="catalytic activity">
    <reaction evidence="10">
        <text>dihydroxyacetone + ATP = dihydroxyacetone phosphate + ADP + H(+)</text>
        <dbReference type="Rhea" id="RHEA:15773"/>
        <dbReference type="ChEBI" id="CHEBI:15378"/>
        <dbReference type="ChEBI" id="CHEBI:16016"/>
        <dbReference type="ChEBI" id="CHEBI:30616"/>
        <dbReference type="ChEBI" id="CHEBI:57642"/>
        <dbReference type="ChEBI" id="CHEBI:456216"/>
        <dbReference type="EC" id="2.7.1.29"/>
    </reaction>
</comment>
<dbReference type="GO" id="GO:0004371">
    <property type="term" value="F:glycerone kinase activity"/>
    <property type="evidence" value="ECO:0007669"/>
    <property type="project" value="UniProtKB-EC"/>
</dbReference>
<name>A0A9W8XBT2_9PLEO</name>
<reference evidence="15" key="1">
    <citation type="submission" date="2022-10" db="EMBL/GenBank/DDBJ databases">
        <title>Tapping the CABI collections for fungal endophytes: first genome assemblies for Collariella, Neodidymelliopsis, Ascochyta clinopodiicola, Didymella pomorum, Didymosphaeria variabile, Neocosmospora piperis and Neocucurbitaria cava.</title>
        <authorList>
            <person name="Hill R."/>
        </authorList>
    </citation>
    <scope>NUCLEOTIDE SEQUENCE</scope>
    <source>
        <strain evidence="15">IMI 356815</strain>
    </source>
</reference>